<sequence>MYHQLDSSWRRNSSRDDYHRDLLAKHITTVEALRRDMLDRRHKKTPLTAFREIPVPLLTGESFEQYKREFGKWLHTKNESFETLRNNPSRERNFWFSFAHQRVESVSHEAVGMKRTAPAYSYYGPHSLEDKRQKKDEKLSLPSTAPMLSQNSYSNQTTGGETMNKLQTDEPSSLQSADPMLHKNKTEITGSDGASISTEPKPPHSQPRDYTCYLPVPRDKYLAQRIVTPEAYVREITELKQKQISGVLDVNLAKIPVPLAPGKTVEAYEQSFRSWISKRKKPLESLYSNPVEERGLRCQFAMEKAFLVVDQRMTSLEPLFETHIDGQHSSDHLSQCHSQNGNTKKDSSVSNGRSAEQSCSHFATSNCVDDSAYSTNRLSRDDQRVDDSSTISENVSGKKQQILSLPETLPEWATQLIARVHELERKVARDKICNSTASVSKCTQSSVVEAKHDNRGKTQAERITELLELYSTSSADIHRDGVIILAGAVHSRVQESLVKKKLTKTYNCLNDQIVMNETAINDAAAYMKTIKDVDETMATEQQNQIMELVVSVNKEKEKRSAALAELIVQHWTIKSAIQWGEP</sequence>
<dbReference type="AlphaFoldDB" id="A0A2P4XBJ4"/>
<reference evidence="2 3" key="1">
    <citation type="journal article" date="2017" name="Genome Biol. Evol.">
        <title>Phytophthora megakarya and P. palmivora, closely related causal agents of cacao black pod rot, underwent increases in genome sizes and gene numbers by different mechanisms.</title>
        <authorList>
            <person name="Ali S.S."/>
            <person name="Shao J."/>
            <person name="Lary D.J."/>
            <person name="Kronmiller B."/>
            <person name="Shen D."/>
            <person name="Strem M.D."/>
            <person name="Amoako-Attah I."/>
            <person name="Akrofi A.Y."/>
            <person name="Begoude B.A."/>
            <person name="Ten Hoopen G.M."/>
            <person name="Coulibaly K."/>
            <person name="Kebe B.I."/>
            <person name="Melnick R.L."/>
            <person name="Guiltinan M.J."/>
            <person name="Tyler B.M."/>
            <person name="Meinhardt L.W."/>
            <person name="Bailey B.A."/>
        </authorList>
    </citation>
    <scope>NUCLEOTIDE SEQUENCE [LARGE SCALE GENOMIC DNA]</scope>
    <source>
        <strain evidence="3">sbr112.9</strain>
    </source>
</reference>
<keyword evidence="3" id="KW-1185">Reference proteome</keyword>
<dbReference type="OrthoDB" id="99816at2759"/>
<organism evidence="2 3">
    <name type="scientific">Phytophthora palmivora</name>
    <dbReference type="NCBI Taxonomy" id="4796"/>
    <lineage>
        <taxon>Eukaryota</taxon>
        <taxon>Sar</taxon>
        <taxon>Stramenopiles</taxon>
        <taxon>Oomycota</taxon>
        <taxon>Peronosporomycetes</taxon>
        <taxon>Peronosporales</taxon>
        <taxon>Peronosporaceae</taxon>
        <taxon>Phytophthora</taxon>
    </lineage>
</organism>
<comment type="caution">
    <text evidence="2">The sequence shown here is derived from an EMBL/GenBank/DDBJ whole genome shotgun (WGS) entry which is preliminary data.</text>
</comment>
<accession>A0A2P4XBJ4</accession>
<proteinExistence type="predicted"/>
<feature type="region of interest" description="Disordered" evidence="1">
    <location>
        <begin position="327"/>
        <end position="354"/>
    </location>
</feature>
<name>A0A2P4XBJ4_9STRA</name>
<feature type="compositionally biased region" description="Polar residues" evidence="1">
    <location>
        <begin position="141"/>
        <end position="176"/>
    </location>
</feature>
<gene>
    <name evidence="2" type="ORF">PHPALM_27868</name>
</gene>
<dbReference type="EMBL" id="NCKW01015482">
    <property type="protein sequence ID" value="POM62920.1"/>
    <property type="molecule type" value="Genomic_DNA"/>
</dbReference>
<protein>
    <submittedName>
        <fullName evidence="2">Uncharacterized protein</fullName>
    </submittedName>
</protein>
<evidence type="ECO:0000313" key="2">
    <source>
        <dbReference type="EMBL" id="POM62920.1"/>
    </source>
</evidence>
<evidence type="ECO:0000256" key="1">
    <source>
        <dbReference type="SAM" id="MobiDB-lite"/>
    </source>
</evidence>
<feature type="compositionally biased region" description="Polar residues" evidence="1">
    <location>
        <begin position="332"/>
        <end position="354"/>
    </location>
</feature>
<evidence type="ECO:0000313" key="3">
    <source>
        <dbReference type="Proteomes" id="UP000237271"/>
    </source>
</evidence>
<feature type="compositionally biased region" description="Polar residues" evidence="1">
    <location>
        <begin position="187"/>
        <end position="198"/>
    </location>
</feature>
<feature type="region of interest" description="Disordered" evidence="1">
    <location>
        <begin position="373"/>
        <end position="400"/>
    </location>
</feature>
<dbReference type="Proteomes" id="UP000237271">
    <property type="component" value="Unassembled WGS sequence"/>
</dbReference>
<feature type="compositionally biased region" description="Polar residues" evidence="1">
    <location>
        <begin position="388"/>
        <end position="400"/>
    </location>
</feature>
<feature type="compositionally biased region" description="Basic and acidic residues" evidence="1">
    <location>
        <begin position="127"/>
        <end position="139"/>
    </location>
</feature>
<feature type="region of interest" description="Disordered" evidence="1">
    <location>
        <begin position="120"/>
        <end position="209"/>
    </location>
</feature>
<feature type="compositionally biased region" description="Basic and acidic residues" evidence="1">
    <location>
        <begin position="378"/>
        <end position="387"/>
    </location>
</feature>